<dbReference type="AlphaFoldDB" id="A0ABD1EC52"/>
<comment type="caution">
    <text evidence="4">The sequence shown here is derived from an EMBL/GenBank/DDBJ whole genome shotgun (WGS) entry which is preliminary data.</text>
</comment>
<dbReference type="Gene3D" id="3.10.180.10">
    <property type="entry name" value="2,3-Dihydroxybiphenyl 1,2-Dioxygenase, domain 1"/>
    <property type="match status" value="2"/>
</dbReference>
<dbReference type="PANTHER" id="PTHR46466:SF1">
    <property type="entry name" value="GLYOXALASE DOMAIN-CONTAINING PROTEIN 4"/>
    <property type="match status" value="1"/>
</dbReference>
<dbReference type="InterPro" id="IPR043194">
    <property type="entry name" value="GLOD4_C"/>
</dbReference>
<dbReference type="Proteomes" id="UP001566132">
    <property type="component" value="Unassembled WGS sequence"/>
</dbReference>
<dbReference type="PROSITE" id="PS51819">
    <property type="entry name" value="VOC"/>
    <property type="match status" value="2"/>
</dbReference>
<feature type="domain" description="VOC" evidence="3">
    <location>
        <begin position="48"/>
        <end position="169"/>
    </location>
</feature>
<comment type="similarity">
    <text evidence="1">Belongs to the glyoxalase I family.</text>
</comment>
<gene>
    <name evidence="4" type="ORF">ABEB36_012106</name>
</gene>
<protein>
    <recommendedName>
        <fullName evidence="3">VOC domain-containing protein</fullName>
    </recommendedName>
</protein>
<organism evidence="4 5">
    <name type="scientific">Hypothenemus hampei</name>
    <name type="common">Coffee berry borer</name>
    <dbReference type="NCBI Taxonomy" id="57062"/>
    <lineage>
        <taxon>Eukaryota</taxon>
        <taxon>Metazoa</taxon>
        <taxon>Ecdysozoa</taxon>
        <taxon>Arthropoda</taxon>
        <taxon>Hexapoda</taxon>
        <taxon>Insecta</taxon>
        <taxon>Pterygota</taxon>
        <taxon>Neoptera</taxon>
        <taxon>Endopterygota</taxon>
        <taxon>Coleoptera</taxon>
        <taxon>Polyphaga</taxon>
        <taxon>Cucujiformia</taxon>
        <taxon>Curculionidae</taxon>
        <taxon>Scolytinae</taxon>
        <taxon>Hypothenemus</taxon>
    </lineage>
</organism>
<dbReference type="InterPro" id="IPR043193">
    <property type="entry name" value="GLOD4"/>
</dbReference>
<dbReference type="EMBL" id="JBDJPC010000009">
    <property type="protein sequence ID" value="KAL1491522.1"/>
    <property type="molecule type" value="Genomic_DNA"/>
</dbReference>
<accession>A0ABD1EC52</accession>
<evidence type="ECO:0000256" key="2">
    <source>
        <dbReference type="ARBA" id="ARBA00022737"/>
    </source>
</evidence>
<dbReference type="Pfam" id="PF21701">
    <property type="entry name" value="GLOD4_C"/>
    <property type="match status" value="1"/>
</dbReference>
<dbReference type="InterPro" id="IPR037523">
    <property type="entry name" value="VOC_core"/>
</dbReference>
<dbReference type="InterPro" id="IPR004360">
    <property type="entry name" value="Glyas_Fos-R_dOase_dom"/>
</dbReference>
<evidence type="ECO:0000259" key="3">
    <source>
        <dbReference type="PROSITE" id="PS51819"/>
    </source>
</evidence>
<dbReference type="Pfam" id="PF00903">
    <property type="entry name" value="Glyoxalase"/>
    <property type="match status" value="1"/>
</dbReference>
<feature type="domain" description="VOC" evidence="3">
    <location>
        <begin position="177"/>
        <end position="296"/>
    </location>
</feature>
<keyword evidence="2" id="KW-0677">Repeat</keyword>
<dbReference type="PANTHER" id="PTHR46466">
    <property type="entry name" value="GLYOXALASE DOMAIN-CONTAINING PROTEIN 4"/>
    <property type="match status" value="1"/>
</dbReference>
<dbReference type="SUPFAM" id="SSF54593">
    <property type="entry name" value="Glyoxalase/Bleomycin resistance protein/Dihydroxybiphenyl dioxygenase"/>
    <property type="match status" value="2"/>
</dbReference>
<name>A0ABD1EC52_HYPHA</name>
<proteinExistence type="inferred from homology"/>
<dbReference type="CDD" id="cd16357">
    <property type="entry name" value="GLOD4_C"/>
    <property type="match status" value="1"/>
</dbReference>
<evidence type="ECO:0000313" key="5">
    <source>
        <dbReference type="Proteomes" id="UP001566132"/>
    </source>
</evidence>
<reference evidence="4 5" key="1">
    <citation type="submission" date="2024-05" db="EMBL/GenBank/DDBJ databases">
        <title>Genetic variation in Jamaican populations of the coffee berry borer (Hypothenemus hampei).</title>
        <authorList>
            <person name="Errbii M."/>
            <person name="Myrie A."/>
        </authorList>
    </citation>
    <scope>NUCLEOTIDE SEQUENCE [LARGE SCALE GENOMIC DNA]</scope>
    <source>
        <strain evidence="4">JA-Hopewell-2020-01-JO</strain>
        <tissue evidence="4">Whole body</tissue>
    </source>
</reference>
<dbReference type="InterPro" id="IPR029068">
    <property type="entry name" value="Glyas_Bleomycin-R_OHBP_Dase"/>
</dbReference>
<keyword evidence="5" id="KW-1185">Reference proteome</keyword>
<evidence type="ECO:0000313" key="4">
    <source>
        <dbReference type="EMBL" id="KAL1491522.1"/>
    </source>
</evidence>
<sequence>MLFRINPAYLIEKTNRFYNLRSRIKNFHQSNLCQSINHCSKMVTLHGRALHFVFKIPDRKNTMNFYRKVLGMKVFRHEEFSEGCEAQCNGAYDGRWSKTMIGYGDEDENFVIELTYNYGVNHYEKGNDFLSITIQDGEILKRARELNWPIKAGNILEAPGGYEYHIVDGPVPSDREPILKVTLGSSDLSRSINYWNGILGLKLYEKSDQEASFGFSDKATRIELKSVGGPVERRQAYGRIAFSIPYAEQEPLSDHITKNKQTILTPLLRLPTPGKQTVRVLILADPDGHEICFVEDEGYRKLSEPDFESEKVLDLQIQKDKS</sequence>
<evidence type="ECO:0000256" key="1">
    <source>
        <dbReference type="ARBA" id="ARBA00010363"/>
    </source>
</evidence>